<feature type="transmembrane region" description="Helical" evidence="1">
    <location>
        <begin position="205"/>
        <end position="223"/>
    </location>
</feature>
<keyword evidence="1" id="KW-0812">Transmembrane</keyword>
<keyword evidence="1" id="KW-1133">Transmembrane helix</keyword>
<dbReference type="GO" id="GO:0042834">
    <property type="term" value="F:peptidoglycan binding"/>
    <property type="evidence" value="ECO:0007669"/>
    <property type="project" value="InterPro"/>
</dbReference>
<dbReference type="InterPro" id="IPR007730">
    <property type="entry name" value="SPOR-like_dom"/>
</dbReference>
<accession>A0A939B6D7</accession>
<dbReference type="Pfam" id="PF05036">
    <property type="entry name" value="SPOR"/>
    <property type="match status" value="1"/>
</dbReference>
<dbReference type="Proteomes" id="UP000706891">
    <property type="component" value="Unassembled WGS sequence"/>
</dbReference>
<dbReference type="AlphaFoldDB" id="A0A939B6D7"/>
<dbReference type="SUPFAM" id="SSF110997">
    <property type="entry name" value="Sporulation related repeat"/>
    <property type="match status" value="1"/>
</dbReference>
<feature type="domain" description="SPOR" evidence="2">
    <location>
        <begin position="293"/>
        <end position="371"/>
    </location>
</feature>
<evidence type="ECO:0000313" key="3">
    <source>
        <dbReference type="EMBL" id="MBM6672430.1"/>
    </source>
</evidence>
<organism evidence="3 4">
    <name type="scientific">Marseilla massiliensis</name>
    <dbReference type="NCBI Taxonomy" id="1841864"/>
    <lineage>
        <taxon>Bacteria</taxon>
        <taxon>Pseudomonadati</taxon>
        <taxon>Bacteroidota</taxon>
        <taxon>Bacteroidia</taxon>
        <taxon>Bacteroidales</taxon>
        <taxon>Prevotellaceae</taxon>
        <taxon>Marseilla</taxon>
    </lineage>
</organism>
<comment type="caution">
    <text evidence="3">The sequence shown here is derived from an EMBL/GenBank/DDBJ whole genome shotgun (WGS) entry which is preliminary data.</text>
</comment>
<dbReference type="InterPro" id="IPR041268">
    <property type="entry name" value="HU-CCDC81_bac_2"/>
</dbReference>
<dbReference type="PROSITE" id="PS51724">
    <property type="entry name" value="SPOR"/>
    <property type="match status" value="1"/>
</dbReference>
<evidence type="ECO:0000313" key="4">
    <source>
        <dbReference type="Proteomes" id="UP000706891"/>
    </source>
</evidence>
<reference evidence="3" key="2">
    <citation type="journal article" date="2021" name="Sci. Rep.">
        <title>The distribution of antibiotic resistance genes in chicken gut microbiota commensals.</title>
        <authorList>
            <person name="Juricova H."/>
            <person name="Matiasovicova J."/>
            <person name="Kubasova T."/>
            <person name="Cejkova D."/>
            <person name="Rychlik I."/>
        </authorList>
    </citation>
    <scope>NUCLEOTIDE SEQUENCE</scope>
    <source>
        <strain evidence="3">An824</strain>
    </source>
</reference>
<proteinExistence type="predicted"/>
<name>A0A939B6D7_9BACT</name>
<evidence type="ECO:0000256" key="1">
    <source>
        <dbReference type="SAM" id="Phobius"/>
    </source>
</evidence>
<keyword evidence="1" id="KW-0472">Membrane</keyword>
<dbReference type="InterPro" id="IPR040495">
    <property type="entry name" value="HU-CCDC81_bac_1"/>
</dbReference>
<dbReference type="InterPro" id="IPR036680">
    <property type="entry name" value="SPOR-like_sf"/>
</dbReference>
<protein>
    <submittedName>
        <fullName evidence="3">HU-CCDC81 and SPOR domain-containing protein</fullName>
    </submittedName>
</protein>
<dbReference type="Pfam" id="PF18175">
    <property type="entry name" value="HU-CCDC81_bac_2"/>
    <property type="match status" value="1"/>
</dbReference>
<reference evidence="3" key="1">
    <citation type="submission" date="2020-08" db="EMBL/GenBank/DDBJ databases">
        <authorList>
            <person name="Cejkova D."/>
            <person name="Kubasova T."/>
            <person name="Jahodarova E."/>
            <person name="Rychlik I."/>
        </authorList>
    </citation>
    <scope>NUCLEOTIDE SEQUENCE</scope>
    <source>
        <strain evidence="3">An824</strain>
    </source>
</reference>
<keyword evidence="4" id="KW-1185">Reference proteome</keyword>
<evidence type="ECO:0000259" key="2">
    <source>
        <dbReference type="PROSITE" id="PS51724"/>
    </source>
</evidence>
<sequence length="373" mass="41656">MKITNFAHVIELERHIEILLLKSDCVIVPGLGGFIASHVAARFDEADSMFIPPVRTLGFNPKLSINDSLLVQSYSEAYDLSYPEAYNRIENEVNELRQHIANNGSYELYDIGTLYLNDDGNMEFTPCEAGILTPELYSLSSFEMKKITSTDFVTTDKKAVAIPFDAHNGITKLTKDNEFGVQTEISANTSEDNGKIQIRISALRNFAAAVIAVILFMVLGTPVNENSGTLMTSNIDHGFINTLINNGYNNITKNDNSLNLKITGTTKSQGAKTNKKENSTVNAPTKTNQYSVKQEKDYYCIVLASQVTKNNAEDFVKRLGKQGYDEASVLIEKNRSIKVIYGHYTTQGEAYNELNNLRGNDNFYDAWVYQVKK</sequence>
<dbReference type="RefSeq" id="WP_205102868.1">
    <property type="nucleotide sequence ID" value="NZ_JACJJG010000002.1"/>
</dbReference>
<dbReference type="EMBL" id="JACJJG010000002">
    <property type="protein sequence ID" value="MBM6672430.1"/>
    <property type="molecule type" value="Genomic_DNA"/>
</dbReference>
<dbReference type="Gene3D" id="3.30.70.1070">
    <property type="entry name" value="Sporulation related repeat"/>
    <property type="match status" value="1"/>
</dbReference>
<gene>
    <name evidence="3" type="ORF">H6A34_00795</name>
</gene>
<dbReference type="Pfam" id="PF18174">
    <property type="entry name" value="HU-CCDC81_bac_1"/>
    <property type="match status" value="1"/>
</dbReference>